<feature type="domain" description="Ig-like" evidence="2">
    <location>
        <begin position="369"/>
        <end position="442"/>
    </location>
</feature>
<dbReference type="InterPro" id="IPR013783">
    <property type="entry name" value="Ig-like_fold"/>
</dbReference>
<dbReference type="GO" id="GO:1990782">
    <property type="term" value="F:protein tyrosine kinase binding"/>
    <property type="evidence" value="ECO:0007669"/>
    <property type="project" value="TreeGrafter"/>
</dbReference>
<evidence type="ECO:0000313" key="3">
    <source>
        <dbReference type="Ensembl" id="ENSGWIP00000043657.1"/>
    </source>
</evidence>
<dbReference type="Proteomes" id="UP000694680">
    <property type="component" value="Chromosome 16"/>
</dbReference>
<dbReference type="InterPro" id="IPR036179">
    <property type="entry name" value="Ig-like_dom_sf"/>
</dbReference>
<dbReference type="InterPro" id="IPR003599">
    <property type="entry name" value="Ig_sub"/>
</dbReference>
<name>A0A8C5NBR6_GOUWI</name>
<feature type="transmembrane region" description="Helical" evidence="1">
    <location>
        <begin position="457"/>
        <end position="480"/>
    </location>
</feature>
<dbReference type="InterPro" id="IPR013106">
    <property type="entry name" value="Ig_V-set"/>
</dbReference>
<dbReference type="SUPFAM" id="SSF48726">
    <property type="entry name" value="Immunoglobulin"/>
    <property type="match status" value="2"/>
</dbReference>
<reference evidence="3" key="3">
    <citation type="submission" date="2025-09" db="UniProtKB">
        <authorList>
            <consortium name="Ensembl"/>
        </authorList>
    </citation>
    <scope>IDENTIFICATION</scope>
</reference>
<dbReference type="GO" id="GO:0042110">
    <property type="term" value="P:T cell activation"/>
    <property type="evidence" value="ECO:0007669"/>
    <property type="project" value="TreeGrafter"/>
</dbReference>
<dbReference type="GO" id="GO:0042289">
    <property type="term" value="F:MHC class II protein binding"/>
    <property type="evidence" value="ECO:0007669"/>
    <property type="project" value="TreeGrafter"/>
</dbReference>
<protein>
    <recommendedName>
        <fullName evidence="2">Ig-like domain-containing protein</fullName>
    </recommendedName>
</protein>
<accession>A0A8C5NBR6</accession>
<evidence type="ECO:0000259" key="2">
    <source>
        <dbReference type="PROSITE" id="PS50835"/>
    </source>
</evidence>
<dbReference type="PANTHER" id="PTHR11422:SF3">
    <property type="entry name" value="G6F-LIKE PROTEIN"/>
    <property type="match status" value="1"/>
</dbReference>
<dbReference type="GO" id="GO:0009897">
    <property type="term" value="C:external side of plasma membrane"/>
    <property type="evidence" value="ECO:0007669"/>
    <property type="project" value="TreeGrafter"/>
</dbReference>
<dbReference type="InterPro" id="IPR007110">
    <property type="entry name" value="Ig-like_dom"/>
</dbReference>
<dbReference type="Ensembl" id="ENSGWIT00000047350.1">
    <property type="protein sequence ID" value="ENSGWIP00000043657.1"/>
    <property type="gene ID" value="ENSGWIG00000021802.1"/>
</dbReference>
<dbReference type="GO" id="GO:0045121">
    <property type="term" value="C:membrane raft"/>
    <property type="evidence" value="ECO:0007669"/>
    <property type="project" value="TreeGrafter"/>
</dbReference>
<evidence type="ECO:0000256" key="1">
    <source>
        <dbReference type="SAM" id="Phobius"/>
    </source>
</evidence>
<dbReference type="Pfam" id="PF07686">
    <property type="entry name" value="V-set"/>
    <property type="match status" value="1"/>
</dbReference>
<reference evidence="3" key="1">
    <citation type="submission" date="2020-06" db="EMBL/GenBank/DDBJ databases">
        <authorList>
            <consortium name="Wellcome Sanger Institute Data Sharing"/>
        </authorList>
    </citation>
    <scope>NUCLEOTIDE SEQUENCE [LARGE SCALE GENOMIC DNA]</scope>
</reference>
<keyword evidence="1" id="KW-1133">Transmembrane helix</keyword>
<dbReference type="PROSITE" id="PS50835">
    <property type="entry name" value="IG_LIKE"/>
    <property type="match status" value="2"/>
</dbReference>
<dbReference type="AlphaFoldDB" id="A0A8C5NBR6"/>
<dbReference type="PANTHER" id="PTHR11422">
    <property type="entry name" value="T-CELL SURFACE GLYCOPROTEIN CD4"/>
    <property type="match status" value="1"/>
</dbReference>
<keyword evidence="1" id="KW-0472">Membrane</keyword>
<dbReference type="GO" id="GO:0035723">
    <property type="term" value="P:interleukin-15-mediated signaling pathway"/>
    <property type="evidence" value="ECO:0007669"/>
    <property type="project" value="TreeGrafter"/>
</dbReference>
<proteinExistence type="predicted"/>
<dbReference type="SMART" id="SM00409">
    <property type="entry name" value="IG"/>
    <property type="match status" value="4"/>
</dbReference>
<keyword evidence="4" id="KW-1185">Reference proteome</keyword>
<sequence length="523" mass="58863">MPLISSLIQITASIWQRRYLVLDDGLHSALFIPNVLTIPEHYTIIYKNGTFSPSDWDDVVVIKEGTPATLICIDTPVSGSVTIDWKVKKHLTDEWRLVLSANEETKFLEDMPKHYMTLEDPNFKNTGNFSLLFRPRVEDSGLYSCLIDYQKKNQKETLILLAVLSVIIGPASPVPLNSTLRLIAQISPNFTTVRITWISPEGIVMRSKNLPGTGTFTKLPLVQKSDSGAYVCVVQAWAKSRGTLFAFNVDVNVDGTLSNEVHLLLCPIVPGDYVKLYWVPHDTSKQDNMRLVYQYDRWRNSTLLTNESKRFQVAGPLYNAMNESFSILLLRLRLKDGGLYVCKVFLNDNVFSRSTVLSIMRVKVLEYPSKLELSCAFTERSHARSVVWRHHNENYKLQMFNNGPGSVKTIVPLPITPNTTGNYSCILQLNDGQVFQAIQEVTQPLEETSADVTNPSMFASLSALLLLVPLVATAVGVLLWRQKHISDRGIEQSLSVHLSDTENIYENPDVREVMNTVIVNASL</sequence>
<feature type="domain" description="Ig-like" evidence="2">
    <location>
        <begin position="33"/>
        <end position="159"/>
    </location>
</feature>
<dbReference type="Gene3D" id="2.60.40.10">
    <property type="entry name" value="Immunoglobulins"/>
    <property type="match status" value="2"/>
</dbReference>
<reference evidence="3" key="2">
    <citation type="submission" date="2025-08" db="UniProtKB">
        <authorList>
            <consortium name="Ensembl"/>
        </authorList>
    </citation>
    <scope>IDENTIFICATION</scope>
</reference>
<keyword evidence="1" id="KW-0812">Transmembrane</keyword>
<organism evidence="3 4">
    <name type="scientific">Gouania willdenowi</name>
    <name type="common">Blunt-snouted clingfish</name>
    <name type="synonym">Lepadogaster willdenowi</name>
    <dbReference type="NCBI Taxonomy" id="441366"/>
    <lineage>
        <taxon>Eukaryota</taxon>
        <taxon>Metazoa</taxon>
        <taxon>Chordata</taxon>
        <taxon>Craniata</taxon>
        <taxon>Vertebrata</taxon>
        <taxon>Euteleostomi</taxon>
        <taxon>Actinopterygii</taxon>
        <taxon>Neopterygii</taxon>
        <taxon>Teleostei</taxon>
        <taxon>Neoteleostei</taxon>
        <taxon>Acanthomorphata</taxon>
        <taxon>Ovalentaria</taxon>
        <taxon>Blenniimorphae</taxon>
        <taxon>Blenniiformes</taxon>
        <taxon>Gobiesocoidei</taxon>
        <taxon>Gobiesocidae</taxon>
        <taxon>Gobiesocinae</taxon>
        <taxon>Gouania</taxon>
    </lineage>
</organism>
<evidence type="ECO:0000313" key="4">
    <source>
        <dbReference type="Proteomes" id="UP000694680"/>
    </source>
</evidence>
<dbReference type="GO" id="GO:0070374">
    <property type="term" value="P:positive regulation of ERK1 and ERK2 cascade"/>
    <property type="evidence" value="ECO:0007669"/>
    <property type="project" value="TreeGrafter"/>
</dbReference>